<keyword evidence="3" id="KW-0378">Hydrolase</keyword>
<evidence type="ECO:0000256" key="2">
    <source>
        <dbReference type="ARBA" id="ARBA00022723"/>
    </source>
</evidence>
<sequence length="212" mass="23670">MLHIQTFTFNPLAENTYVLYDDTLECVIIDPGCYERDEQETLAAFIEEKGLKVIKLLNTHGHFDHVFGNAYVKRTFGVSLFIHPLDEATLRSVITYASIYGFVRYEPAEPDGFLEEGDVVSFGSTQLKVLFLPGHAPGHIGFYSEKDGVLIGGDVLFKHSIGRTDLPGGDHQTLLRSIREKVFPLGDTVKVYPGHGPMTTVGEEKRANPYLH</sequence>
<evidence type="ECO:0000313" key="7">
    <source>
        <dbReference type="Proteomes" id="UP001232063"/>
    </source>
</evidence>
<dbReference type="PANTHER" id="PTHR46233:SF3">
    <property type="entry name" value="HYDROXYACYLGLUTATHIONE HYDROLASE GLOC"/>
    <property type="match status" value="1"/>
</dbReference>
<reference evidence="6" key="1">
    <citation type="submission" date="2023-05" db="EMBL/GenBank/DDBJ databases">
        <authorList>
            <person name="Zhang X."/>
        </authorList>
    </citation>
    <scope>NUCLEOTIDE SEQUENCE</scope>
    <source>
        <strain evidence="6">BD1B2-1</strain>
    </source>
</reference>
<dbReference type="AlphaFoldDB" id="A0AAE3R3A7"/>
<evidence type="ECO:0000256" key="1">
    <source>
        <dbReference type="ARBA" id="ARBA00001947"/>
    </source>
</evidence>
<protein>
    <submittedName>
        <fullName evidence="6">MBL fold metallo-hydrolase</fullName>
    </submittedName>
</protein>
<dbReference type="EMBL" id="JASJOU010000002">
    <property type="protein sequence ID" value="MDJ1500869.1"/>
    <property type="molecule type" value="Genomic_DNA"/>
</dbReference>
<accession>A0AAE3R3A7</accession>
<dbReference type="Gene3D" id="3.60.15.10">
    <property type="entry name" value="Ribonuclease Z/Hydroxyacylglutathione hydrolase-like"/>
    <property type="match status" value="1"/>
</dbReference>
<evidence type="ECO:0000256" key="4">
    <source>
        <dbReference type="ARBA" id="ARBA00022833"/>
    </source>
</evidence>
<dbReference type="Proteomes" id="UP001232063">
    <property type="component" value="Unassembled WGS sequence"/>
</dbReference>
<keyword evidence="7" id="KW-1185">Reference proteome</keyword>
<dbReference type="PANTHER" id="PTHR46233">
    <property type="entry name" value="HYDROXYACYLGLUTATHIONE HYDROLASE GLOC"/>
    <property type="match status" value="1"/>
</dbReference>
<dbReference type="InterPro" id="IPR036866">
    <property type="entry name" value="RibonucZ/Hydroxyglut_hydro"/>
</dbReference>
<evidence type="ECO:0000313" key="6">
    <source>
        <dbReference type="EMBL" id="MDJ1500869.1"/>
    </source>
</evidence>
<proteinExistence type="predicted"/>
<dbReference type="RefSeq" id="WP_314510396.1">
    <property type="nucleotide sequence ID" value="NZ_JASJOU010000002.1"/>
</dbReference>
<dbReference type="InterPro" id="IPR001279">
    <property type="entry name" value="Metallo-B-lactamas"/>
</dbReference>
<evidence type="ECO:0000256" key="3">
    <source>
        <dbReference type="ARBA" id="ARBA00022801"/>
    </source>
</evidence>
<feature type="domain" description="Metallo-beta-lactamase" evidence="5">
    <location>
        <begin position="13"/>
        <end position="195"/>
    </location>
</feature>
<dbReference type="SMART" id="SM00849">
    <property type="entry name" value="Lactamase_B"/>
    <property type="match status" value="1"/>
</dbReference>
<dbReference type="InterPro" id="IPR051453">
    <property type="entry name" value="MBL_Glyoxalase_II"/>
</dbReference>
<dbReference type="GO" id="GO:0016787">
    <property type="term" value="F:hydrolase activity"/>
    <property type="evidence" value="ECO:0007669"/>
    <property type="project" value="UniProtKB-KW"/>
</dbReference>
<comment type="caution">
    <text evidence="6">The sequence shown here is derived from an EMBL/GenBank/DDBJ whole genome shotgun (WGS) entry which is preliminary data.</text>
</comment>
<organism evidence="6 7">
    <name type="scientific">Xanthocytophaga agilis</name>
    <dbReference type="NCBI Taxonomy" id="3048010"/>
    <lineage>
        <taxon>Bacteria</taxon>
        <taxon>Pseudomonadati</taxon>
        <taxon>Bacteroidota</taxon>
        <taxon>Cytophagia</taxon>
        <taxon>Cytophagales</taxon>
        <taxon>Rhodocytophagaceae</taxon>
        <taxon>Xanthocytophaga</taxon>
    </lineage>
</organism>
<keyword evidence="2" id="KW-0479">Metal-binding</keyword>
<keyword evidence="4" id="KW-0862">Zinc</keyword>
<dbReference type="SUPFAM" id="SSF56281">
    <property type="entry name" value="Metallo-hydrolase/oxidoreductase"/>
    <property type="match status" value="1"/>
</dbReference>
<gene>
    <name evidence="6" type="ORF">QNI22_09430</name>
</gene>
<name>A0AAE3R3A7_9BACT</name>
<evidence type="ECO:0000259" key="5">
    <source>
        <dbReference type="SMART" id="SM00849"/>
    </source>
</evidence>
<dbReference type="CDD" id="cd06262">
    <property type="entry name" value="metallo-hydrolase-like_MBL-fold"/>
    <property type="match status" value="1"/>
</dbReference>
<comment type="cofactor">
    <cofactor evidence="1">
        <name>Zn(2+)</name>
        <dbReference type="ChEBI" id="CHEBI:29105"/>
    </cofactor>
</comment>
<dbReference type="GO" id="GO:0046872">
    <property type="term" value="F:metal ion binding"/>
    <property type="evidence" value="ECO:0007669"/>
    <property type="project" value="UniProtKB-KW"/>
</dbReference>
<dbReference type="Pfam" id="PF00753">
    <property type="entry name" value="Lactamase_B"/>
    <property type="match status" value="1"/>
</dbReference>